<proteinExistence type="predicted"/>
<name>A0A9Q0NBQ6_9DIPT</name>
<comment type="caution">
    <text evidence="1">The sequence shown here is derived from an EMBL/GenBank/DDBJ whole genome shotgun (WGS) entry which is preliminary data.</text>
</comment>
<keyword evidence="2" id="KW-1185">Reference proteome</keyword>
<dbReference type="EMBL" id="WJQU01000001">
    <property type="protein sequence ID" value="KAJ6647052.1"/>
    <property type="molecule type" value="Genomic_DNA"/>
</dbReference>
<gene>
    <name evidence="1" type="ORF">Bhyg_02270</name>
</gene>
<protein>
    <submittedName>
        <fullName evidence="1">Uncharacterized protein</fullName>
    </submittedName>
</protein>
<dbReference type="Proteomes" id="UP001151699">
    <property type="component" value="Chromosome A"/>
</dbReference>
<organism evidence="1 2">
    <name type="scientific">Pseudolycoriella hygida</name>
    <dbReference type="NCBI Taxonomy" id="35572"/>
    <lineage>
        <taxon>Eukaryota</taxon>
        <taxon>Metazoa</taxon>
        <taxon>Ecdysozoa</taxon>
        <taxon>Arthropoda</taxon>
        <taxon>Hexapoda</taxon>
        <taxon>Insecta</taxon>
        <taxon>Pterygota</taxon>
        <taxon>Neoptera</taxon>
        <taxon>Endopterygota</taxon>
        <taxon>Diptera</taxon>
        <taxon>Nematocera</taxon>
        <taxon>Sciaroidea</taxon>
        <taxon>Sciaridae</taxon>
        <taxon>Pseudolycoriella</taxon>
    </lineage>
</organism>
<reference evidence="1" key="1">
    <citation type="submission" date="2022-07" db="EMBL/GenBank/DDBJ databases">
        <authorList>
            <person name="Trinca V."/>
            <person name="Uliana J.V.C."/>
            <person name="Torres T.T."/>
            <person name="Ward R.J."/>
            <person name="Monesi N."/>
        </authorList>
    </citation>
    <scope>NUCLEOTIDE SEQUENCE</scope>
    <source>
        <strain evidence="1">HSMRA1968</strain>
        <tissue evidence="1">Whole embryos</tissue>
    </source>
</reference>
<sequence>MLSSSQLWLH</sequence>
<evidence type="ECO:0000313" key="1">
    <source>
        <dbReference type="EMBL" id="KAJ6647052.1"/>
    </source>
</evidence>
<accession>A0A9Q0NBQ6</accession>
<evidence type="ECO:0000313" key="2">
    <source>
        <dbReference type="Proteomes" id="UP001151699"/>
    </source>
</evidence>